<keyword evidence="3" id="KW-1185">Reference proteome</keyword>
<organism evidence="2 3">
    <name type="scientific">Streptomyces populi</name>
    <dbReference type="NCBI Taxonomy" id="2058924"/>
    <lineage>
        <taxon>Bacteria</taxon>
        <taxon>Bacillati</taxon>
        <taxon>Actinomycetota</taxon>
        <taxon>Actinomycetes</taxon>
        <taxon>Kitasatosporales</taxon>
        <taxon>Streptomycetaceae</taxon>
        <taxon>Streptomyces</taxon>
    </lineage>
</organism>
<dbReference type="Gene3D" id="3.50.50.60">
    <property type="entry name" value="FAD/NAD(P)-binding domain"/>
    <property type="match status" value="1"/>
</dbReference>
<gene>
    <name evidence="2" type="ORF">CW362_17375</name>
</gene>
<dbReference type="Proteomes" id="UP000236178">
    <property type="component" value="Unassembled WGS sequence"/>
</dbReference>
<dbReference type="EMBL" id="PJOS01000030">
    <property type="protein sequence ID" value="PKT71702.1"/>
    <property type="molecule type" value="Genomic_DNA"/>
</dbReference>
<dbReference type="AlphaFoldDB" id="A0A2I0SP46"/>
<dbReference type="PANTHER" id="PTHR42685:SF22">
    <property type="entry name" value="CONDITIONED MEDIUM FACTOR RECEPTOR 1"/>
    <property type="match status" value="1"/>
</dbReference>
<reference evidence="2 3" key="1">
    <citation type="submission" date="2017-12" db="EMBL/GenBank/DDBJ databases">
        <title>Streptomyces populusis sp. nov., a novel endophytic actinobacterium isolated from stems of Populus adenopoda Maxim.</title>
        <authorList>
            <person name="Wang Z."/>
        </authorList>
    </citation>
    <scope>NUCLEOTIDE SEQUENCE [LARGE SCALE GENOMIC DNA]</scope>
    <source>
        <strain evidence="2 3">A249</strain>
    </source>
</reference>
<dbReference type="SUPFAM" id="SSF51905">
    <property type="entry name" value="FAD/NAD(P)-binding domain"/>
    <property type="match status" value="1"/>
</dbReference>
<name>A0A2I0SP46_9ACTN</name>
<comment type="caution">
    <text evidence="2">The sequence shown here is derived from an EMBL/GenBank/DDBJ whole genome shotgun (WGS) entry which is preliminary data.</text>
</comment>
<proteinExistence type="predicted"/>
<dbReference type="PANTHER" id="PTHR42685">
    <property type="entry name" value="GERANYLGERANYL DIPHOSPHATE REDUCTASE"/>
    <property type="match status" value="1"/>
</dbReference>
<dbReference type="PRINTS" id="PR00420">
    <property type="entry name" value="RNGMNOXGNASE"/>
</dbReference>
<dbReference type="InterPro" id="IPR006076">
    <property type="entry name" value="FAD-dep_OxRdtase"/>
</dbReference>
<evidence type="ECO:0000259" key="1">
    <source>
        <dbReference type="Pfam" id="PF01266"/>
    </source>
</evidence>
<accession>A0A2I0SP46</accession>
<dbReference type="OrthoDB" id="9790035at2"/>
<dbReference type="InterPro" id="IPR050407">
    <property type="entry name" value="Geranylgeranyl_reductase"/>
</dbReference>
<feature type="domain" description="FAD dependent oxidoreductase" evidence="1">
    <location>
        <begin position="3"/>
        <end position="37"/>
    </location>
</feature>
<dbReference type="Pfam" id="PF01266">
    <property type="entry name" value="DAO"/>
    <property type="match status" value="1"/>
</dbReference>
<evidence type="ECO:0000313" key="3">
    <source>
        <dbReference type="Proteomes" id="UP000236178"/>
    </source>
</evidence>
<sequence length="454" mass="48552">MADIVVLGAGVAGLGLAAFAARRGHRVTLVERDGPPPEGGPHAEVADWERSGVPHARQGHALLGLGIGVLREECPEVLADLTGRGAVPVPLETGGDDLGLLSRRLVFEAALRRRVAADRAVTLLHDRATGLLGTGTPRGVPHVYGVRLAEGGEVTADVVLDATGRRSSAASWLTGIGGLPPRETVQSCGFSYIAQEFALGGGTRFPSLRAPVVHELDFATVLAFPGDNGRFHLSTTVSSHDPVRTRLLERRVYLRFLDSVAPVRDWLDGAAPVGGPMPMAGLENRHRSLVADGAPLVTGFVLVGDACVQTNPTFGRGVSLGLAHARTVADQLGRLDRDPEDWATETHAATERCLGQWFEQQVATDAARLAELAGGAHDDSLSARVLTALAVLREEDEHVRIAAERVYHMLLTPAELMGDRKVARRVLAFLREHPDLRRDHVGPSRQDFERLVTG</sequence>
<dbReference type="InterPro" id="IPR036188">
    <property type="entry name" value="FAD/NAD-bd_sf"/>
</dbReference>
<protein>
    <recommendedName>
        <fullName evidence="1">FAD dependent oxidoreductase domain-containing protein</fullName>
    </recommendedName>
</protein>
<evidence type="ECO:0000313" key="2">
    <source>
        <dbReference type="EMBL" id="PKT71702.1"/>
    </source>
</evidence>